<evidence type="ECO:0000313" key="6">
    <source>
        <dbReference type="Proteomes" id="UP000183245"/>
    </source>
</evidence>
<dbReference type="Gene3D" id="2.60.40.790">
    <property type="match status" value="1"/>
</dbReference>
<dbReference type="Proteomes" id="UP000183245">
    <property type="component" value="Unassembled WGS sequence"/>
</dbReference>
<feature type="domain" description="SHSP" evidence="4">
    <location>
        <begin position="34"/>
        <end position="146"/>
    </location>
</feature>
<name>A0A1J5IQE6_9BACT</name>
<evidence type="ECO:0000259" key="4">
    <source>
        <dbReference type="PROSITE" id="PS01031"/>
    </source>
</evidence>
<dbReference type="PANTHER" id="PTHR11527">
    <property type="entry name" value="HEAT-SHOCK PROTEIN 20 FAMILY MEMBER"/>
    <property type="match status" value="1"/>
</dbReference>
<gene>
    <name evidence="5" type="ORF">AUK40_06820</name>
</gene>
<dbReference type="STRING" id="1817892.AUK40_06820"/>
<dbReference type="EMBL" id="MNZT01000128">
    <property type="protein sequence ID" value="OIP94542.1"/>
    <property type="molecule type" value="Genomic_DNA"/>
</dbReference>
<dbReference type="PROSITE" id="PS01031">
    <property type="entry name" value="SHSP"/>
    <property type="match status" value="1"/>
</dbReference>
<accession>A0A1J5IQE6</accession>
<feature type="compositionally biased region" description="Basic residues" evidence="3">
    <location>
        <begin position="167"/>
        <end position="177"/>
    </location>
</feature>
<evidence type="ECO:0000313" key="5">
    <source>
        <dbReference type="EMBL" id="OIP94542.1"/>
    </source>
</evidence>
<reference evidence="5 6" key="1">
    <citation type="journal article" date="2016" name="Environ. Microbiol.">
        <title>Genomic resolution of a cold subsurface aquifer community provides metabolic insights for novel microbes adapted to high CO concentrations.</title>
        <authorList>
            <person name="Probst A.J."/>
            <person name="Castelle C.J."/>
            <person name="Singh A."/>
            <person name="Brown C.T."/>
            <person name="Anantharaman K."/>
            <person name="Sharon I."/>
            <person name="Hug L.A."/>
            <person name="Burstein D."/>
            <person name="Emerson J.B."/>
            <person name="Thomas B.C."/>
            <person name="Banfield J.F."/>
        </authorList>
    </citation>
    <scope>NUCLEOTIDE SEQUENCE [LARGE SCALE GENOMIC DNA]</scope>
    <source>
        <strain evidence="5">CG2_30_54_11</strain>
    </source>
</reference>
<evidence type="ECO:0000256" key="3">
    <source>
        <dbReference type="SAM" id="MobiDB-lite"/>
    </source>
</evidence>
<comment type="similarity">
    <text evidence="1 2">Belongs to the small heat shock protein (HSP20) family.</text>
</comment>
<feature type="compositionally biased region" description="Basic and acidic residues" evidence="3">
    <location>
        <begin position="137"/>
        <end position="157"/>
    </location>
</feature>
<dbReference type="CDD" id="cd06464">
    <property type="entry name" value="ACD_sHsps-like"/>
    <property type="match status" value="1"/>
</dbReference>
<feature type="region of interest" description="Disordered" evidence="3">
    <location>
        <begin position="134"/>
        <end position="177"/>
    </location>
</feature>
<protein>
    <recommendedName>
        <fullName evidence="4">SHSP domain-containing protein</fullName>
    </recommendedName>
</protein>
<dbReference type="InterPro" id="IPR002068">
    <property type="entry name" value="A-crystallin/Hsp20_dom"/>
</dbReference>
<sequence length="177" mass="19625">MTIVRWTPFGEMTNLTHSLNRLFSDSAMGQDWESAASRRQIAVNLKETEKAFEVQTMLPGVDPSEVEIHISNGILTIKGETKKENDGEEGDYICRECYEGSFYRQISLPSHVLGDQAEASAHNGILTISIPKAPETQPRKIEVKTRDESGSEIEAKQVKTVSAKTASKVKAKNTTKK</sequence>
<comment type="caution">
    <text evidence="5">The sequence shown here is derived from an EMBL/GenBank/DDBJ whole genome shotgun (WGS) entry which is preliminary data.</text>
</comment>
<evidence type="ECO:0000256" key="1">
    <source>
        <dbReference type="PROSITE-ProRule" id="PRU00285"/>
    </source>
</evidence>
<evidence type="ECO:0000256" key="2">
    <source>
        <dbReference type="RuleBase" id="RU003616"/>
    </source>
</evidence>
<dbReference type="InterPro" id="IPR008978">
    <property type="entry name" value="HSP20-like_chaperone"/>
</dbReference>
<dbReference type="InterPro" id="IPR031107">
    <property type="entry name" value="Small_HSP"/>
</dbReference>
<dbReference type="Pfam" id="PF00011">
    <property type="entry name" value="HSP20"/>
    <property type="match status" value="1"/>
</dbReference>
<proteinExistence type="inferred from homology"/>
<dbReference type="AlphaFoldDB" id="A0A1J5IQE6"/>
<dbReference type="SUPFAM" id="SSF49764">
    <property type="entry name" value="HSP20-like chaperones"/>
    <property type="match status" value="1"/>
</dbReference>
<organism evidence="5 6">
    <name type="scientific">Candidatus Wirthbacteria bacterium CG2_30_54_11</name>
    <dbReference type="NCBI Taxonomy" id="1817892"/>
    <lineage>
        <taxon>Bacteria</taxon>
        <taxon>Candidatus Wirthbacteria</taxon>
    </lineage>
</organism>